<sequence length="110" mass="13029">MEPTAIIIVFWRWLENNPQVFMPKSWQQLPDLAKSLAEFPDEDLFFIAHTIGKWCAKHKLGDRLREEADRLEIDDPPENTSPDFVIAHYVPEVRQKITDRYDEFLDKFPA</sequence>
<comment type="caution">
    <text evidence="1">The sequence shown here is derived from an EMBL/GenBank/DDBJ whole genome shotgun (WGS) entry which is preliminary data.</text>
</comment>
<evidence type="ECO:0000313" key="1">
    <source>
        <dbReference type="EMBL" id="HGG02860.1"/>
    </source>
</evidence>
<dbReference type="EMBL" id="DSPX01000201">
    <property type="protein sequence ID" value="HGG02860.1"/>
    <property type="molecule type" value="Genomic_DNA"/>
</dbReference>
<protein>
    <submittedName>
        <fullName evidence="1">Uncharacterized protein</fullName>
    </submittedName>
</protein>
<accession>A0A7C3ZJK0</accession>
<gene>
    <name evidence="1" type="ORF">ENR15_20015</name>
</gene>
<name>A0A7C3ZJK0_9CYAN</name>
<organism evidence="1">
    <name type="scientific">Planktothricoides sp. SpSt-374</name>
    <dbReference type="NCBI Taxonomy" id="2282167"/>
    <lineage>
        <taxon>Bacteria</taxon>
        <taxon>Bacillati</taxon>
        <taxon>Cyanobacteriota</taxon>
        <taxon>Cyanophyceae</taxon>
        <taxon>Oscillatoriophycideae</taxon>
        <taxon>Oscillatoriales</taxon>
        <taxon>Oscillatoriaceae</taxon>
        <taxon>Planktothricoides</taxon>
    </lineage>
</organism>
<dbReference type="AlphaFoldDB" id="A0A7C3ZJK0"/>
<reference evidence="1" key="1">
    <citation type="journal article" date="2020" name="mSystems">
        <title>Genome- and Community-Level Interaction Insights into Carbon Utilization and Element Cycling Functions of Hydrothermarchaeota in Hydrothermal Sediment.</title>
        <authorList>
            <person name="Zhou Z."/>
            <person name="Liu Y."/>
            <person name="Xu W."/>
            <person name="Pan J."/>
            <person name="Luo Z.H."/>
            <person name="Li M."/>
        </authorList>
    </citation>
    <scope>NUCLEOTIDE SEQUENCE [LARGE SCALE GENOMIC DNA]</scope>
    <source>
        <strain evidence="1">SpSt-374</strain>
    </source>
</reference>
<proteinExistence type="predicted"/>